<organism evidence="2 3">
    <name type="scientific">Trichogramma brassicae</name>
    <dbReference type="NCBI Taxonomy" id="86971"/>
    <lineage>
        <taxon>Eukaryota</taxon>
        <taxon>Metazoa</taxon>
        <taxon>Ecdysozoa</taxon>
        <taxon>Arthropoda</taxon>
        <taxon>Hexapoda</taxon>
        <taxon>Insecta</taxon>
        <taxon>Pterygota</taxon>
        <taxon>Neoptera</taxon>
        <taxon>Endopterygota</taxon>
        <taxon>Hymenoptera</taxon>
        <taxon>Apocrita</taxon>
        <taxon>Proctotrupomorpha</taxon>
        <taxon>Chalcidoidea</taxon>
        <taxon>Trichogrammatidae</taxon>
        <taxon>Trichogramma</taxon>
    </lineage>
</organism>
<dbReference type="AlphaFoldDB" id="A0A6H5IPI8"/>
<keyword evidence="3" id="KW-1185">Reference proteome</keyword>
<accession>A0A6H5IPI8</accession>
<feature type="region of interest" description="Disordered" evidence="1">
    <location>
        <begin position="146"/>
        <end position="212"/>
    </location>
</feature>
<feature type="region of interest" description="Disordered" evidence="1">
    <location>
        <begin position="1"/>
        <end position="25"/>
    </location>
</feature>
<name>A0A6H5IPI8_9HYME</name>
<gene>
    <name evidence="2" type="ORF">TBRA_LOCUS10454</name>
</gene>
<dbReference type="EMBL" id="CADCXV010000921">
    <property type="protein sequence ID" value="CAB0038682.1"/>
    <property type="molecule type" value="Genomic_DNA"/>
</dbReference>
<evidence type="ECO:0000313" key="2">
    <source>
        <dbReference type="EMBL" id="CAB0038682.1"/>
    </source>
</evidence>
<feature type="compositionally biased region" description="Basic and acidic residues" evidence="1">
    <location>
        <begin position="1"/>
        <end position="21"/>
    </location>
</feature>
<dbReference type="Proteomes" id="UP000479190">
    <property type="component" value="Unassembled WGS sequence"/>
</dbReference>
<protein>
    <submittedName>
        <fullName evidence="2">Uncharacterized protein</fullName>
    </submittedName>
</protein>
<proteinExistence type="predicted"/>
<evidence type="ECO:0000313" key="3">
    <source>
        <dbReference type="Proteomes" id="UP000479190"/>
    </source>
</evidence>
<reference evidence="2 3" key="1">
    <citation type="submission" date="2020-02" db="EMBL/GenBank/DDBJ databases">
        <authorList>
            <person name="Ferguson B K."/>
        </authorList>
    </citation>
    <scope>NUCLEOTIDE SEQUENCE [LARGE SCALE GENOMIC DNA]</scope>
</reference>
<evidence type="ECO:0000256" key="1">
    <source>
        <dbReference type="SAM" id="MobiDB-lite"/>
    </source>
</evidence>
<sequence>MRGRLDIRQRARDAPSRRGDDVDTPFSDVESAYARAVRPRHWPAVTALRTTLSGCAAHPRRVASVRRRPLCAFVVSRQRSIFKRTRSVHVVSVAHRNRHVRVCCAVWSLFYSAAGPQTGVVPDVSPGTAIQAYNYWQDQPGSSQNTLLGGQLSRVTGRRLSPSSDRARPTRERRGSRPKIGREQRVPRHHIERALSGVSGGSAPRCSAGERAGVFRPSPNVSLIEPALCKFFV</sequence>
<feature type="compositionally biased region" description="Basic and acidic residues" evidence="1">
    <location>
        <begin position="165"/>
        <end position="186"/>
    </location>
</feature>